<feature type="transmembrane region" description="Helical" evidence="1">
    <location>
        <begin position="115"/>
        <end position="134"/>
    </location>
</feature>
<evidence type="ECO:0000313" key="2">
    <source>
        <dbReference type="EMBL" id="PQJ10038.1"/>
    </source>
</evidence>
<evidence type="ECO:0000313" key="3">
    <source>
        <dbReference type="Proteomes" id="UP000239872"/>
    </source>
</evidence>
<reference evidence="2 3" key="1">
    <citation type="submission" date="2018-01" db="EMBL/GenBank/DDBJ databases">
        <title>A novel member of the phylum Bacteroidetes isolated from glacier ice.</title>
        <authorList>
            <person name="Liu Q."/>
            <person name="Xin Y.-H."/>
        </authorList>
    </citation>
    <scope>NUCLEOTIDE SEQUENCE [LARGE SCALE GENOMIC DNA]</scope>
    <source>
        <strain evidence="2 3">RB1R16</strain>
    </source>
</reference>
<keyword evidence="1" id="KW-1133">Transmembrane helix</keyword>
<feature type="transmembrane region" description="Helical" evidence="1">
    <location>
        <begin position="47"/>
        <end position="69"/>
    </location>
</feature>
<gene>
    <name evidence="2" type="ORF">CJD36_015170</name>
</gene>
<protein>
    <submittedName>
        <fullName evidence="2">Cytochrome d ubiquinol oxidase subunit II</fullName>
    </submittedName>
</protein>
<dbReference type="EMBL" id="PPSL01000004">
    <property type="protein sequence ID" value="PQJ10038.1"/>
    <property type="molecule type" value="Genomic_DNA"/>
</dbReference>
<dbReference type="OrthoDB" id="1149093at2"/>
<dbReference type="RefSeq" id="WP_105040047.1">
    <property type="nucleotide sequence ID" value="NZ_PPSL01000004.1"/>
</dbReference>
<accession>A0A2S7STK3</accession>
<organism evidence="2 3">
    <name type="scientific">Flavipsychrobacter stenotrophus</name>
    <dbReference type="NCBI Taxonomy" id="2077091"/>
    <lineage>
        <taxon>Bacteria</taxon>
        <taxon>Pseudomonadati</taxon>
        <taxon>Bacteroidota</taxon>
        <taxon>Chitinophagia</taxon>
        <taxon>Chitinophagales</taxon>
        <taxon>Chitinophagaceae</taxon>
        <taxon>Flavipsychrobacter</taxon>
    </lineage>
</organism>
<proteinExistence type="predicted"/>
<feature type="transmembrane region" description="Helical" evidence="1">
    <location>
        <begin position="7"/>
        <end position="27"/>
    </location>
</feature>
<dbReference type="AlphaFoldDB" id="A0A2S7STK3"/>
<keyword evidence="1" id="KW-0472">Membrane</keyword>
<dbReference type="Proteomes" id="UP000239872">
    <property type="component" value="Unassembled WGS sequence"/>
</dbReference>
<keyword evidence="1" id="KW-0812">Transmembrane</keyword>
<keyword evidence="3" id="KW-1185">Reference proteome</keyword>
<sequence>MGAKRTIPFLLLLAGLSAVSGFLMSNMSWIGRIGINLIHKEYKFLKVWWQGALAVYVALLVLFVVQYIIQKRTHFVVGKLLHVLCFAAAIGGLYFTFSDFSNDITHRMLRDVFHVGAYLFWVGWMLISIFFLAIRRAVITNSDSMEPTA</sequence>
<feature type="transmembrane region" description="Helical" evidence="1">
    <location>
        <begin position="76"/>
        <end position="95"/>
    </location>
</feature>
<evidence type="ECO:0000256" key="1">
    <source>
        <dbReference type="SAM" id="Phobius"/>
    </source>
</evidence>
<comment type="caution">
    <text evidence="2">The sequence shown here is derived from an EMBL/GenBank/DDBJ whole genome shotgun (WGS) entry which is preliminary data.</text>
</comment>
<name>A0A2S7STK3_9BACT</name>